<keyword evidence="7 11" id="KW-0229">DNA integration</keyword>
<sequence>MFQDEINDYLHFIRVERQLADNTLASYRRDLEAYASSLKAQQVTSLHVITREHIAKHLQQLRQTTSARTTSRHTSSIRGFHQFLLRERITEQDPTYHIEMPKVTQTLPDVLSLEEIEKLLAAPHTVKPQGVRDVAMLELLYGTGMRVSELIALNMEQIHASMGFVRIIGKGNKERIVPLGQTALKAYEQYINEARPKLLKNYPPTDALFINQRGKRLTRQGCWKLLKQHAQNAGLTKTMTPHVLRHSFATHLVENGADLRAVQEMLGHADIATTQIYTHVSKVRLSEVYKQFHPRA</sequence>
<dbReference type="PANTHER" id="PTHR30349:SF81">
    <property type="entry name" value="TYROSINE RECOMBINASE XERC"/>
    <property type="match status" value="1"/>
</dbReference>
<evidence type="ECO:0000256" key="9">
    <source>
        <dbReference type="ARBA" id="ARBA00023172"/>
    </source>
</evidence>
<dbReference type="InterPro" id="IPR044068">
    <property type="entry name" value="CB"/>
</dbReference>
<dbReference type="GO" id="GO:0009037">
    <property type="term" value="F:tyrosine-based site-specific recombinase activity"/>
    <property type="evidence" value="ECO:0007669"/>
    <property type="project" value="UniProtKB-UniRule"/>
</dbReference>
<evidence type="ECO:0000256" key="2">
    <source>
        <dbReference type="ARBA" id="ARBA00010450"/>
    </source>
</evidence>
<dbReference type="NCBIfam" id="NF001399">
    <property type="entry name" value="PRK00283.1"/>
    <property type="match status" value="1"/>
</dbReference>
<dbReference type="GO" id="GO:0051301">
    <property type="term" value="P:cell division"/>
    <property type="evidence" value="ECO:0007669"/>
    <property type="project" value="UniProtKB-KW"/>
</dbReference>
<dbReference type="GO" id="GO:0005737">
    <property type="term" value="C:cytoplasm"/>
    <property type="evidence" value="ECO:0007669"/>
    <property type="project" value="UniProtKB-SubCell"/>
</dbReference>
<dbReference type="GO" id="GO:0003677">
    <property type="term" value="F:DNA binding"/>
    <property type="evidence" value="ECO:0007669"/>
    <property type="project" value="UniProtKB-UniRule"/>
</dbReference>
<dbReference type="InterPro" id="IPR011010">
    <property type="entry name" value="DNA_brk_join_enz"/>
</dbReference>
<evidence type="ECO:0000259" key="13">
    <source>
        <dbReference type="PROSITE" id="PS51900"/>
    </source>
</evidence>
<comment type="subunit">
    <text evidence="11">Forms a cyclic heterotetrameric complex composed of two molecules of XerC and two molecules of XerD.</text>
</comment>
<accession>A0A078MBG1</accession>
<comment type="subcellular location">
    <subcellularLocation>
        <location evidence="1 11">Cytoplasm</location>
    </subcellularLocation>
</comment>
<dbReference type="InterPro" id="IPR050090">
    <property type="entry name" value="Tyrosine_recombinase_XerCD"/>
</dbReference>
<evidence type="ECO:0000256" key="11">
    <source>
        <dbReference type="HAMAP-Rule" id="MF_01807"/>
    </source>
</evidence>
<evidence type="ECO:0000313" key="14">
    <source>
        <dbReference type="EMBL" id="CEA04713.1"/>
    </source>
</evidence>
<name>A0A078MBG1_9BACL</name>
<keyword evidence="9 11" id="KW-0233">DNA recombination</keyword>
<dbReference type="Pfam" id="PF02899">
    <property type="entry name" value="Phage_int_SAM_1"/>
    <property type="match status" value="1"/>
</dbReference>
<dbReference type="InterPro" id="IPR023009">
    <property type="entry name" value="Tyrosine_recombinase_XerC/XerD"/>
</dbReference>
<feature type="active site" description="O-(3'-phospho-DNA)-tyrosine intermediate" evidence="11">
    <location>
        <position position="277"/>
    </location>
</feature>
<dbReference type="PANTHER" id="PTHR30349">
    <property type="entry name" value="PHAGE INTEGRASE-RELATED"/>
    <property type="match status" value="1"/>
</dbReference>
<dbReference type="SUPFAM" id="SSF56349">
    <property type="entry name" value="DNA breaking-rejoining enzymes"/>
    <property type="match status" value="1"/>
</dbReference>
<reference evidence="14" key="1">
    <citation type="submission" date="2014-07" db="EMBL/GenBank/DDBJ databases">
        <authorList>
            <person name="Urmite Genomes Urmite Genomes"/>
        </authorList>
    </citation>
    <scope>NUCLEOTIDE SEQUENCE</scope>
    <source>
        <strain evidence="14">13S34_air</strain>
    </source>
</reference>
<dbReference type="GO" id="GO:0007059">
    <property type="term" value="P:chromosome segregation"/>
    <property type="evidence" value="ECO:0007669"/>
    <property type="project" value="UniProtKB-UniRule"/>
</dbReference>
<dbReference type="PATRIC" id="fig|1461583.4.peg.2024"/>
<dbReference type="GO" id="GO:0006313">
    <property type="term" value="P:DNA transposition"/>
    <property type="evidence" value="ECO:0007669"/>
    <property type="project" value="UniProtKB-UniRule"/>
</dbReference>
<dbReference type="CDD" id="cd00798">
    <property type="entry name" value="INT_XerDC_C"/>
    <property type="match status" value="1"/>
</dbReference>
<evidence type="ECO:0000256" key="1">
    <source>
        <dbReference type="ARBA" id="ARBA00004496"/>
    </source>
</evidence>
<organism evidence="14">
    <name type="scientific">Metalysinibacillus saudimassiliensis</name>
    <dbReference type="NCBI Taxonomy" id="1461583"/>
    <lineage>
        <taxon>Bacteria</taxon>
        <taxon>Bacillati</taxon>
        <taxon>Bacillota</taxon>
        <taxon>Bacilli</taxon>
        <taxon>Bacillales</taxon>
        <taxon>Caryophanaceae</taxon>
        <taxon>Metalysinibacillus</taxon>
    </lineage>
</organism>
<dbReference type="InterPro" id="IPR004107">
    <property type="entry name" value="Integrase_SAM-like_N"/>
</dbReference>
<feature type="active site" evidence="11">
    <location>
        <position position="268"/>
    </location>
</feature>
<dbReference type="InterPro" id="IPR011932">
    <property type="entry name" value="Recomb_XerD"/>
</dbReference>
<feature type="active site" evidence="11">
    <location>
        <position position="146"/>
    </location>
</feature>
<evidence type="ECO:0000256" key="10">
    <source>
        <dbReference type="ARBA" id="ARBA00023306"/>
    </source>
</evidence>
<protein>
    <recommendedName>
        <fullName evidence="3 11">Tyrosine recombinase XerD</fullName>
    </recommendedName>
</protein>
<dbReference type="InterPro" id="IPR010998">
    <property type="entry name" value="Integrase_recombinase_N"/>
</dbReference>
<evidence type="ECO:0000256" key="6">
    <source>
        <dbReference type="ARBA" id="ARBA00022829"/>
    </source>
</evidence>
<evidence type="ECO:0000256" key="7">
    <source>
        <dbReference type="ARBA" id="ARBA00022908"/>
    </source>
</evidence>
<feature type="active site" evidence="11">
    <location>
        <position position="242"/>
    </location>
</feature>
<evidence type="ECO:0000256" key="3">
    <source>
        <dbReference type="ARBA" id="ARBA00015810"/>
    </source>
</evidence>
<feature type="active site" evidence="11">
    <location>
        <position position="245"/>
    </location>
</feature>
<feature type="domain" description="Core-binding (CB)" evidence="13">
    <location>
        <begin position="1"/>
        <end position="85"/>
    </location>
</feature>
<comment type="similarity">
    <text evidence="2 11">Belongs to the 'phage' integrase family. XerD subfamily.</text>
</comment>
<evidence type="ECO:0000259" key="12">
    <source>
        <dbReference type="PROSITE" id="PS51898"/>
    </source>
</evidence>
<dbReference type="PROSITE" id="PS51898">
    <property type="entry name" value="TYR_RECOMBINASE"/>
    <property type="match status" value="1"/>
</dbReference>
<dbReference type="SUPFAM" id="SSF47823">
    <property type="entry name" value="lambda integrase-like, N-terminal domain"/>
    <property type="match status" value="1"/>
</dbReference>
<keyword evidence="4 11" id="KW-0963">Cytoplasm</keyword>
<dbReference type="AlphaFoldDB" id="A0A078MBG1"/>
<gene>
    <name evidence="14" type="primary">xerD_1</name>
    <name evidence="11" type="synonym">xerD</name>
    <name evidence="14" type="ORF">BN1050_02103</name>
</gene>
<dbReference type="HAMAP" id="MF_01808">
    <property type="entry name" value="Recomb_XerC_XerD"/>
    <property type="match status" value="1"/>
</dbReference>
<dbReference type="NCBIfam" id="TIGR02225">
    <property type="entry name" value="recomb_XerD"/>
    <property type="match status" value="1"/>
</dbReference>
<keyword evidence="5 11" id="KW-0132">Cell division</keyword>
<dbReference type="Pfam" id="PF00589">
    <property type="entry name" value="Phage_integrase"/>
    <property type="match status" value="1"/>
</dbReference>
<keyword evidence="6 11" id="KW-0159">Chromosome partition</keyword>
<feature type="active site" evidence="11">
    <location>
        <position position="170"/>
    </location>
</feature>
<dbReference type="HOGENOM" id="CLU_027562_9_6_9"/>
<evidence type="ECO:0000256" key="5">
    <source>
        <dbReference type="ARBA" id="ARBA00022618"/>
    </source>
</evidence>
<dbReference type="InterPro" id="IPR002104">
    <property type="entry name" value="Integrase_catalytic"/>
</dbReference>
<feature type="domain" description="Tyr recombinase" evidence="12">
    <location>
        <begin position="106"/>
        <end position="290"/>
    </location>
</feature>
<comment type="function">
    <text evidence="11">Site-specific tyrosine recombinase, which acts by catalyzing the cutting and rejoining of the recombining DNA molecules. The XerC-XerD complex is essential to convert dimers of the bacterial chromosome into monomers to permit their segregation at cell division. It also contributes to the segregational stability of plasmids.</text>
</comment>
<dbReference type="PROSITE" id="PS51900">
    <property type="entry name" value="CB"/>
    <property type="match status" value="1"/>
</dbReference>
<proteinExistence type="inferred from homology"/>
<dbReference type="HAMAP" id="MF_01807">
    <property type="entry name" value="Recomb_XerD"/>
    <property type="match status" value="1"/>
</dbReference>
<keyword evidence="8 11" id="KW-0238">DNA-binding</keyword>
<dbReference type="InterPro" id="IPR013762">
    <property type="entry name" value="Integrase-like_cat_sf"/>
</dbReference>
<evidence type="ECO:0000256" key="8">
    <source>
        <dbReference type="ARBA" id="ARBA00023125"/>
    </source>
</evidence>
<evidence type="ECO:0000256" key="4">
    <source>
        <dbReference type="ARBA" id="ARBA00022490"/>
    </source>
</evidence>
<dbReference type="Gene3D" id="1.10.443.10">
    <property type="entry name" value="Intergrase catalytic core"/>
    <property type="match status" value="1"/>
</dbReference>
<dbReference type="EMBL" id="LN483076">
    <property type="protein sequence ID" value="CEA04713.1"/>
    <property type="molecule type" value="Genomic_DNA"/>
</dbReference>
<keyword evidence="10 11" id="KW-0131">Cell cycle</keyword>
<dbReference type="Gene3D" id="1.10.150.130">
    <property type="match status" value="1"/>
</dbReference>